<keyword evidence="2" id="KW-1185">Reference proteome</keyword>
<organism evidence="1 2">
    <name type="scientific">Caecibacteroides pullorum</name>
    <dbReference type="NCBI Taxonomy" id="2725562"/>
    <lineage>
        <taxon>Bacteria</taxon>
        <taxon>Pseudomonadati</taxon>
        <taxon>Bacteroidota</taxon>
        <taxon>Bacteroidia</taxon>
        <taxon>Bacteroidales</taxon>
        <taxon>Bacteroidaceae</taxon>
        <taxon>Caecibacteroides</taxon>
    </lineage>
</organism>
<reference evidence="1 2" key="1">
    <citation type="journal article" date="2021" name="Sci. Rep.">
        <title>The distribution of antibiotic resistance genes in chicken gut microbiota commensals.</title>
        <authorList>
            <person name="Juricova H."/>
            <person name="Matiasovicova J."/>
            <person name="Kubasova T."/>
            <person name="Cejkova D."/>
            <person name="Rychlik I."/>
        </authorList>
    </citation>
    <scope>NUCLEOTIDE SEQUENCE [LARGE SCALE GENOMIC DNA]</scope>
    <source>
        <strain evidence="1 2">An421</strain>
    </source>
</reference>
<accession>A0AA40ZUU8</accession>
<sequence>MITKLDIQEKDGFLIMEDFPANCIFNKVKTGCGATTIALTNCENYIIAVPTTELIENKCYPTKDVDGNVKFWKKHERKAGLSPVVTNLFGLYGNFTLELKKKLKDYLSSAGIKKIICTYDKIDKLMEFINPVDFKLMVDEYHNFLKQYSFRDKAINGVLAHFKEFKSYCFLSATPIPKDLKPSIFNGIPEYIANWSESDEITVYPYHTDKPYMVAAKFIKTYQTKGCLNVNGIESKEAYFFINSVTEIKAILKQTQLTEDDYRIICADNLKNRSTLGGYTISGSTDAPKRFNFITSKSFEGVDFHSETGLCFVVSNVQNRHTLVSIDMDIPQIVGRIRTKSNPFRNKVVHIFNTKATDHYTTFEEMEQIVDEEVKAAQERADMFNNAKLSEPAIKQQVNEIKKVGVESYLSYQENKFIVNDMVAKLQLYSYYIATVVYQSDQSLRNTYIQSGMTVTRGKWYVAPEKFVKDLISEPTFRELHKRYCEIKEKPMTFNLGIIEIEHRYPILGRAYRQLGIKELKRLRTIKAIKNALGEN</sequence>
<dbReference type="InterPro" id="IPR027417">
    <property type="entry name" value="P-loop_NTPase"/>
</dbReference>
<gene>
    <name evidence="1" type="ORF">H6D15_11690</name>
</gene>
<dbReference type="Proteomes" id="UP000698924">
    <property type="component" value="Unassembled WGS sequence"/>
</dbReference>
<name>A0AA40ZUU8_9BACT</name>
<dbReference type="RefSeq" id="WP_204972586.1">
    <property type="nucleotide sequence ID" value="NZ_JAAZTS010000021.1"/>
</dbReference>
<dbReference type="EMBL" id="JACJMO010000021">
    <property type="protein sequence ID" value="MBM6858252.1"/>
    <property type="molecule type" value="Genomic_DNA"/>
</dbReference>
<dbReference type="SUPFAM" id="SSF52540">
    <property type="entry name" value="P-loop containing nucleoside triphosphate hydrolases"/>
    <property type="match status" value="1"/>
</dbReference>
<dbReference type="AlphaFoldDB" id="A0AA40ZUU8"/>
<proteinExistence type="predicted"/>
<comment type="caution">
    <text evidence="1">The sequence shown here is derived from an EMBL/GenBank/DDBJ whole genome shotgun (WGS) entry which is preliminary data.</text>
</comment>
<evidence type="ECO:0000313" key="1">
    <source>
        <dbReference type="EMBL" id="MBM6858252.1"/>
    </source>
</evidence>
<protein>
    <submittedName>
        <fullName evidence="1">Uncharacterized protein</fullName>
    </submittedName>
</protein>
<evidence type="ECO:0000313" key="2">
    <source>
        <dbReference type="Proteomes" id="UP000698924"/>
    </source>
</evidence>